<evidence type="ECO:0000256" key="7">
    <source>
        <dbReference type="ARBA" id="ARBA00023211"/>
    </source>
</evidence>
<keyword evidence="4 8" id="KW-1133">Transmembrane helix</keyword>
<feature type="transmembrane region" description="Helical" evidence="8">
    <location>
        <begin position="109"/>
        <end position="130"/>
    </location>
</feature>
<dbReference type="InterPro" id="IPR022929">
    <property type="entry name" value="Put_MntP"/>
</dbReference>
<keyword evidence="7 8" id="KW-0464">Manganese</keyword>
<comment type="caution">
    <text evidence="9">The sequence shown here is derived from an EMBL/GenBank/DDBJ whole genome shotgun (WGS) entry which is preliminary data.</text>
</comment>
<keyword evidence="1 8" id="KW-0813">Transport</keyword>
<dbReference type="RefSeq" id="WP_393014509.1">
    <property type="nucleotide sequence ID" value="NZ_JAZAQF010000086.1"/>
</dbReference>
<comment type="function">
    <text evidence="8">Probably functions as a manganese efflux pump.</text>
</comment>
<evidence type="ECO:0000256" key="6">
    <source>
        <dbReference type="ARBA" id="ARBA00023136"/>
    </source>
</evidence>
<evidence type="ECO:0000313" key="9">
    <source>
        <dbReference type="EMBL" id="MFG3818899.1"/>
    </source>
</evidence>
<comment type="similarity">
    <text evidence="8">Belongs to the MntP (TC 9.B.29) family.</text>
</comment>
<evidence type="ECO:0000256" key="3">
    <source>
        <dbReference type="ARBA" id="ARBA00022692"/>
    </source>
</evidence>
<keyword evidence="2 8" id="KW-1003">Cell membrane</keyword>
<dbReference type="PANTHER" id="PTHR35529">
    <property type="entry name" value="MANGANESE EFFLUX PUMP MNTP-RELATED"/>
    <property type="match status" value="1"/>
</dbReference>
<dbReference type="PANTHER" id="PTHR35529:SF1">
    <property type="entry name" value="MANGANESE EFFLUX PUMP MNTP-RELATED"/>
    <property type="match status" value="1"/>
</dbReference>
<keyword evidence="5 8" id="KW-0406">Ion transport</keyword>
<organism evidence="9 10">
    <name type="scientific">Limnothrix redekei LRLZ20PSL1</name>
    <dbReference type="NCBI Taxonomy" id="3112953"/>
    <lineage>
        <taxon>Bacteria</taxon>
        <taxon>Bacillati</taxon>
        <taxon>Cyanobacteriota</taxon>
        <taxon>Cyanophyceae</taxon>
        <taxon>Pseudanabaenales</taxon>
        <taxon>Pseudanabaenaceae</taxon>
        <taxon>Limnothrix</taxon>
    </lineage>
</organism>
<evidence type="ECO:0000256" key="5">
    <source>
        <dbReference type="ARBA" id="ARBA00023065"/>
    </source>
</evidence>
<feature type="transmembrane region" description="Helical" evidence="8">
    <location>
        <begin position="71"/>
        <end position="89"/>
    </location>
</feature>
<evidence type="ECO:0000256" key="8">
    <source>
        <dbReference type="HAMAP-Rule" id="MF_01521"/>
    </source>
</evidence>
<gene>
    <name evidence="8" type="primary">mntP</name>
    <name evidence="9" type="ORF">VPK24_14740</name>
</gene>
<evidence type="ECO:0000256" key="2">
    <source>
        <dbReference type="ARBA" id="ARBA00022475"/>
    </source>
</evidence>
<dbReference type="InterPro" id="IPR003810">
    <property type="entry name" value="Mntp/YtaF"/>
</dbReference>
<dbReference type="HAMAP" id="MF_01521">
    <property type="entry name" value="MntP_pump"/>
    <property type="match status" value="1"/>
</dbReference>
<proteinExistence type="inferred from homology"/>
<keyword evidence="3 8" id="KW-0812">Transmembrane</keyword>
<feature type="transmembrane region" description="Helical" evidence="8">
    <location>
        <begin position="167"/>
        <end position="187"/>
    </location>
</feature>
<feature type="transmembrane region" description="Helical" evidence="8">
    <location>
        <begin position="137"/>
        <end position="155"/>
    </location>
</feature>
<dbReference type="EMBL" id="JAZAQF010000086">
    <property type="protein sequence ID" value="MFG3818899.1"/>
    <property type="molecule type" value="Genomic_DNA"/>
</dbReference>
<evidence type="ECO:0000313" key="10">
    <source>
        <dbReference type="Proteomes" id="UP001604335"/>
    </source>
</evidence>
<accession>A0ABW7CCP5</accession>
<protein>
    <recommendedName>
        <fullName evidence="8">Putative manganese efflux pump MntP</fullName>
    </recommendedName>
</protein>
<evidence type="ECO:0000256" key="4">
    <source>
        <dbReference type="ARBA" id="ARBA00022989"/>
    </source>
</evidence>
<name>A0ABW7CCP5_9CYAN</name>
<comment type="subcellular location">
    <subcellularLocation>
        <location evidence="8">Cell membrane</location>
        <topology evidence="8">Multi-pass membrane protein</topology>
    </subcellularLocation>
</comment>
<sequence>MDILTAASLGLGLSADAFAVSVSSGLSMKYARWHKAIKIALFFGGFQMLMPILGWGLSLTWRSTIEAYDQWIAFLLLVAIGAKTIREALGDDDNNPSEQACNPADTRMLTGLAIATSIDALAAGVGLTVVNTPILQVAGVIGLITFAVCLTGVFLGKSFGCRLYSHVGKVEIVGGVILILLGFKMLLTAG</sequence>
<feature type="transmembrane region" description="Helical" evidence="8">
    <location>
        <begin position="35"/>
        <end position="59"/>
    </location>
</feature>
<keyword evidence="6 8" id="KW-0472">Membrane</keyword>
<dbReference type="Proteomes" id="UP001604335">
    <property type="component" value="Unassembled WGS sequence"/>
</dbReference>
<reference evidence="10" key="1">
    <citation type="journal article" date="2024" name="Algal Res.">
        <title>Biochemical, toxicological and genomic investigation of a high-biomass producing Limnothrix strain isolated from Italian shallow drinking water reservoir.</title>
        <authorList>
            <person name="Simonazzi M."/>
            <person name="Shishido T.K."/>
            <person name="Delbaje E."/>
            <person name="Wahlsten M."/>
            <person name="Fewer D.P."/>
            <person name="Sivonen K."/>
            <person name="Pezzolesi L."/>
            <person name="Pistocchi R."/>
        </authorList>
    </citation>
    <scope>NUCLEOTIDE SEQUENCE [LARGE SCALE GENOMIC DNA]</scope>
    <source>
        <strain evidence="10">LRLZ20PSL1</strain>
    </source>
</reference>
<keyword evidence="10" id="KW-1185">Reference proteome</keyword>
<evidence type="ECO:0000256" key="1">
    <source>
        <dbReference type="ARBA" id="ARBA00022448"/>
    </source>
</evidence>
<dbReference type="Pfam" id="PF02659">
    <property type="entry name" value="Mntp"/>
    <property type="match status" value="1"/>
</dbReference>